<keyword evidence="9" id="KW-1185">Reference proteome</keyword>
<feature type="domain" description="NADH:quinone oxidoreductase/Mrp antiporter transmembrane" evidence="7">
    <location>
        <begin position="117"/>
        <end position="404"/>
    </location>
</feature>
<organism evidence="8 9">
    <name type="scientific">Chitinophaga tropicalis</name>
    <dbReference type="NCBI Taxonomy" id="2683588"/>
    <lineage>
        <taxon>Bacteria</taxon>
        <taxon>Pseudomonadati</taxon>
        <taxon>Bacteroidota</taxon>
        <taxon>Chitinophagia</taxon>
        <taxon>Chitinophagales</taxon>
        <taxon>Chitinophagaceae</taxon>
        <taxon>Chitinophaga</taxon>
    </lineage>
</organism>
<comment type="function">
    <text evidence="5">NDH-1 shuttles electrons from NADH, via FMN and iron-sulfur (Fe-S) centers, to quinones in the respiratory chain. The immediate electron acceptor for the enzyme in this species is believed to be a menaquinone. Couples the redox reaction to proton translocation (for every two electrons transferred, four hydrogen ions are translocated across the cytoplasmic membrane), and thus conserves the redox energy in a proton gradient.</text>
</comment>
<sequence>MNALISTALAGVVMMFAGLFIRNKQHIKFVAIAALLIVSVANLAELSTIEGGSRTVLGMVTVSHFSILFNAIAFGATLIYFLLSGSAFEKVGEHVADYFALVFFILSGITLASSFSNLLMLFLAIEIISIPQYILAGSNKRTPKSSEASLKYFLMGSFSTGILLMGITLIYGAAGTFNIEELGLGNGDINPLALCGIILLAFALSFKVSAAPFHFWTPDVYDGSPTVFTSFMATVVKAGSFIAFIRIFHGAFTGTNISAHWQLLLSLVTAATLLIGNFTAVFQQSVKRMLAYSSIAQAGFMLFAVISMNKYATQGIILYAAAYSVATIGVFAVTMKLKDYTFDGFNGLARTQPVLAVTTAIFVCSLAGIPLTAGFFAKYFVLTAAVQQGNLLWLVVLAVLCAAISAYYYFRVIIAMYFKQGEPATKEEITGGFKVMLVITAAIVILLGVFPGLLLNLI</sequence>
<name>A0A7K1UD70_9BACT</name>
<evidence type="ECO:0000259" key="7">
    <source>
        <dbReference type="Pfam" id="PF00361"/>
    </source>
</evidence>
<dbReference type="GO" id="GO:0042773">
    <property type="term" value="P:ATP synthesis coupled electron transport"/>
    <property type="evidence" value="ECO:0007669"/>
    <property type="project" value="InterPro"/>
</dbReference>
<evidence type="ECO:0000256" key="2">
    <source>
        <dbReference type="ARBA" id="ARBA00022692"/>
    </source>
</evidence>
<gene>
    <name evidence="5 8" type="primary">nuoN</name>
    <name evidence="8" type="ORF">GO493_27140</name>
</gene>
<dbReference type="InterPro" id="IPR001750">
    <property type="entry name" value="ND/Mrp_TM"/>
</dbReference>
<comment type="caution">
    <text evidence="8">The sequence shown here is derived from an EMBL/GenBank/DDBJ whole genome shotgun (WGS) entry which is preliminary data.</text>
</comment>
<feature type="transmembrane region" description="Helical" evidence="5">
    <location>
        <begin position="431"/>
        <end position="455"/>
    </location>
</feature>
<comment type="similarity">
    <text evidence="5">Belongs to the complex I subunit 2 family.</text>
</comment>
<feature type="transmembrane region" description="Helical" evidence="5">
    <location>
        <begin position="191"/>
        <end position="215"/>
    </location>
</feature>
<accession>A0A7K1UD70</accession>
<evidence type="ECO:0000256" key="3">
    <source>
        <dbReference type="ARBA" id="ARBA00022989"/>
    </source>
</evidence>
<feature type="transmembrane region" description="Helical" evidence="5">
    <location>
        <begin position="314"/>
        <end position="333"/>
    </location>
</feature>
<dbReference type="GO" id="GO:0008137">
    <property type="term" value="F:NADH dehydrogenase (ubiquinone) activity"/>
    <property type="evidence" value="ECO:0007669"/>
    <property type="project" value="InterPro"/>
</dbReference>
<feature type="transmembrane region" description="Helical" evidence="5">
    <location>
        <begin position="61"/>
        <end position="83"/>
    </location>
</feature>
<keyword evidence="2 5" id="KW-0812">Transmembrane</keyword>
<keyword evidence="5" id="KW-0874">Quinone</keyword>
<reference evidence="8 9" key="1">
    <citation type="submission" date="2019-12" db="EMBL/GenBank/DDBJ databases">
        <title>Chitinophaga sp. strain ysch24 (GDMCC 1.1355), whole genome shotgun sequence.</title>
        <authorList>
            <person name="Zhang X."/>
        </authorList>
    </citation>
    <scope>NUCLEOTIDE SEQUENCE [LARGE SCALE GENOMIC DNA]</scope>
    <source>
        <strain evidence="9">ysch24</strain>
    </source>
</reference>
<feature type="transmembrane region" description="Helical" evidence="5">
    <location>
        <begin position="391"/>
        <end position="410"/>
    </location>
</feature>
<dbReference type="GO" id="GO:0050136">
    <property type="term" value="F:NADH dehydrogenase (quinone) (non-electrogenic) activity"/>
    <property type="evidence" value="ECO:0007669"/>
    <property type="project" value="UniProtKB-UniRule"/>
</dbReference>
<feature type="transmembrane region" description="Helical" evidence="5">
    <location>
        <begin position="289"/>
        <end position="308"/>
    </location>
</feature>
<dbReference type="AlphaFoldDB" id="A0A7K1UD70"/>
<feature type="transmembrane region" description="Helical" evidence="5">
    <location>
        <begin position="29"/>
        <end position="49"/>
    </location>
</feature>
<keyword evidence="4 5" id="KW-0472">Membrane</keyword>
<comment type="subcellular location">
    <subcellularLocation>
        <location evidence="5">Cell membrane</location>
        <topology evidence="5">Multi-pass membrane protein</topology>
    </subcellularLocation>
    <subcellularLocation>
        <location evidence="1">Endomembrane system</location>
        <topology evidence="1">Multi-pass membrane protein</topology>
    </subcellularLocation>
    <subcellularLocation>
        <location evidence="6">Membrane</location>
        <topology evidence="6">Multi-pass membrane protein</topology>
    </subcellularLocation>
</comment>
<feature type="transmembrane region" description="Helical" evidence="5">
    <location>
        <begin position="227"/>
        <end position="249"/>
    </location>
</feature>
<comment type="catalytic activity">
    <reaction evidence="5">
        <text>a quinone + NADH + 5 H(+)(in) = a quinol + NAD(+) + 4 H(+)(out)</text>
        <dbReference type="Rhea" id="RHEA:57888"/>
        <dbReference type="ChEBI" id="CHEBI:15378"/>
        <dbReference type="ChEBI" id="CHEBI:24646"/>
        <dbReference type="ChEBI" id="CHEBI:57540"/>
        <dbReference type="ChEBI" id="CHEBI:57945"/>
        <dbReference type="ChEBI" id="CHEBI:132124"/>
    </reaction>
</comment>
<feature type="transmembrane region" description="Helical" evidence="5">
    <location>
        <begin position="6"/>
        <end position="22"/>
    </location>
</feature>
<keyword evidence="3 5" id="KW-1133">Transmembrane helix</keyword>
<feature type="transmembrane region" description="Helical" evidence="5">
    <location>
        <begin position="261"/>
        <end position="282"/>
    </location>
</feature>
<comment type="subunit">
    <text evidence="5">NDH-1 is composed of 14 different subunits. Subunits NuoA, H, J, K, L, M, N constitute the membrane sector of the complex.</text>
</comment>
<proteinExistence type="inferred from homology"/>
<dbReference type="PANTHER" id="PTHR22773">
    <property type="entry name" value="NADH DEHYDROGENASE"/>
    <property type="match status" value="1"/>
</dbReference>
<dbReference type="GO" id="GO:0005886">
    <property type="term" value="C:plasma membrane"/>
    <property type="evidence" value="ECO:0007669"/>
    <property type="project" value="UniProtKB-SubCell"/>
</dbReference>
<feature type="transmembrane region" description="Helical" evidence="5">
    <location>
        <begin position="354"/>
        <end position="379"/>
    </location>
</feature>
<dbReference type="RefSeq" id="WP_157309382.1">
    <property type="nucleotide sequence ID" value="NZ_WRXN01000017.1"/>
</dbReference>
<dbReference type="InterPro" id="IPR010096">
    <property type="entry name" value="NADH-Q_OxRdtase_suN/2"/>
</dbReference>
<protein>
    <recommendedName>
        <fullName evidence="5">NADH-quinone oxidoreductase subunit N</fullName>
        <ecNumber evidence="5">7.1.1.-</ecNumber>
    </recommendedName>
    <alternativeName>
        <fullName evidence="5">NADH dehydrogenase I subunit N</fullName>
    </alternativeName>
    <alternativeName>
        <fullName evidence="5">NDH-1 subunit N</fullName>
    </alternativeName>
</protein>
<feature type="transmembrane region" description="Helical" evidence="5">
    <location>
        <begin position="150"/>
        <end position="171"/>
    </location>
</feature>
<keyword evidence="5" id="KW-0520">NAD</keyword>
<evidence type="ECO:0000313" key="8">
    <source>
        <dbReference type="EMBL" id="MVT11965.1"/>
    </source>
</evidence>
<dbReference type="EC" id="7.1.1.-" evidence="5"/>
<evidence type="ECO:0000256" key="6">
    <source>
        <dbReference type="RuleBase" id="RU000320"/>
    </source>
</evidence>
<evidence type="ECO:0000256" key="1">
    <source>
        <dbReference type="ARBA" id="ARBA00004127"/>
    </source>
</evidence>
<evidence type="ECO:0000256" key="5">
    <source>
        <dbReference type="HAMAP-Rule" id="MF_00445"/>
    </source>
</evidence>
<feature type="transmembrane region" description="Helical" evidence="5">
    <location>
        <begin position="118"/>
        <end position="138"/>
    </location>
</feature>
<evidence type="ECO:0000313" key="9">
    <source>
        <dbReference type="Proteomes" id="UP000461730"/>
    </source>
</evidence>
<dbReference type="NCBIfam" id="TIGR01770">
    <property type="entry name" value="NDH_I_N"/>
    <property type="match status" value="1"/>
</dbReference>
<dbReference type="Proteomes" id="UP000461730">
    <property type="component" value="Unassembled WGS sequence"/>
</dbReference>
<dbReference type="EMBL" id="WRXN01000017">
    <property type="protein sequence ID" value="MVT11965.1"/>
    <property type="molecule type" value="Genomic_DNA"/>
</dbReference>
<feature type="transmembrane region" description="Helical" evidence="5">
    <location>
        <begin position="95"/>
        <end position="112"/>
    </location>
</feature>
<dbReference type="GO" id="GO:0048038">
    <property type="term" value="F:quinone binding"/>
    <property type="evidence" value="ECO:0007669"/>
    <property type="project" value="UniProtKB-KW"/>
</dbReference>
<keyword evidence="5" id="KW-1003">Cell membrane</keyword>
<keyword evidence="5" id="KW-1278">Translocase</keyword>
<evidence type="ECO:0000256" key="4">
    <source>
        <dbReference type="ARBA" id="ARBA00023136"/>
    </source>
</evidence>
<dbReference type="GO" id="GO:0012505">
    <property type="term" value="C:endomembrane system"/>
    <property type="evidence" value="ECO:0007669"/>
    <property type="project" value="UniProtKB-SubCell"/>
</dbReference>
<keyword evidence="5" id="KW-0813">Transport</keyword>
<dbReference type="Pfam" id="PF00361">
    <property type="entry name" value="Proton_antipo_M"/>
    <property type="match status" value="1"/>
</dbReference>
<dbReference type="HAMAP" id="MF_00445">
    <property type="entry name" value="NDH1_NuoN_1"/>
    <property type="match status" value="1"/>
</dbReference>